<name>A0A5A5T721_9CHLR</name>
<keyword evidence="2" id="KW-1185">Reference proteome</keyword>
<dbReference type="Proteomes" id="UP000322530">
    <property type="component" value="Unassembled WGS sequence"/>
</dbReference>
<evidence type="ECO:0000313" key="2">
    <source>
        <dbReference type="Proteomes" id="UP000322530"/>
    </source>
</evidence>
<dbReference type="EMBL" id="BIXY01000004">
    <property type="protein sequence ID" value="GCF06986.1"/>
    <property type="molecule type" value="Genomic_DNA"/>
</dbReference>
<proteinExistence type="predicted"/>
<organism evidence="1 2">
    <name type="scientific">Dictyobacter arantiisoli</name>
    <dbReference type="NCBI Taxonomy" id="2014874"/>
    <lineage>
        <taxon>Bacteria</taxon>
        <taxon>Bacillati</taxon>
        <taxon>Chloroflexota</taxon>
        <taxon>Ktedonobacteria</taxon>
        <taxon>Ktedonobacterales</taxon>
        <taxon>Dictyobacteraceae</taxon>
        <taxon>Dictyobacter</taxon>
    </lineage>
</organism>
<evidence type="ECO:0000313" key="1">
    <source>
        <dbReference type="EMBL" id="GCF06986.1"/>
    </source>
</evidence>
<gene>
    <name evidence="1" type="ORF">KDI_05500</name>
</gene>
<dbReference type="AlphaFoldDB" id="A0A5A5T721"/>
<reference evidence="1 2" key="1">
    <citation type="submission" date="2019-01" db="EMBL/GenBank/DDBJ databases">
        <title>Draft genome sequence of Dictyobacter sp. Uno17.</title>
        <authorList>
            <person name="Wang C.M."/>
            <person name="Zheng Y."/>
            <person name="Sakai Y."/>
            <person name="Abe K."/>
            <person name="Yokota A."/>
            <person name="Yabe S."/>
        </authorList>
    </citation>
    <scope>NUCLEOTIDE SEQUENCE [LARGE SCALE GENOMIC DNA]</scope>
    <source>
        <strain evidence="1 2">Uno17</strain>
    </source>
</reference>
<sequence length="49" mass="5612">MVGVTEEGEEAESSGCIKTTVLYQSYMLICKTLFNEFYIKLMYFSVDKA</sequence>
<accession>A0A5A5T721</accession>
<comment type="caution">
    <text evidence="1">The sequence shown here is derived from an EMBL/GenBank/DDBJ whole genome shotgun (WGS) entry which is preliminary data.</text>
</comment>
<protein>
    <submittedName>
        <fullName evidence="1">Uncharacterized protein</fullName>
    </submittedName>
</protein>